<feature type="transmembrane region" description="Helical" evidence="7">
    <location>
        <begin position="340"/>
        <end position="361"/>
    </location>
</feature>
<evidence type="ECO:0000256" key="5">
    <source>
        <dbReference type="ARBA" id="ARBA00023136"/>
    </source>
</evidence>
<evidence type="ECO:0000256" key="2">
    <source>
        <dbReference type="ARBA" id="ARBA00022475"/>
    </source>
</evidence>
<dbReference type="PANTHER" id="PTHR30572:SF4">
    <property type="entry name" value="ABC TRANSPORTER PERMEASE YTRF"/>
    <property type="match status" value="1"/>
</dbReference>
<feature type="transmembrane region" description="Helical" evidence="7">
    <location>
        <begin position="690"/>
        <end position="711"/>
    </location>
</feature>
<dbReference type="InterPro" id="IPR050250">
    <property type="entry name" value="Macrolide_Exporter_MacB"/>
</dbReference>
<sequence length="816" mass="82766">MLRTGMAMVRGRWAGFAGAFVALCLGVALIATTTLIQVSAAPQVPGRYAGTAVLVRTPVVAQVEGFFLQDRPWSPETAAALADRLRGVPGVTAVVPDRPFYAQAVVGGRPVPGDVRGYGWSSTALAPYRLVSGRAPARDGEVVLDRALGLAPGSPVTLLTAAGPAPYTVTGVLDAPGFHVTDAAAARLSGGVRVIGLVTAPDADPARVESAARAIVGGSGEVLSGDARAALEPKADERTRWIGMQILAAMAAVSGFVSVFVVASTFAFGVIQRRREFGLLRLVGATPRQVRRMVYGEALAVGSAAAAAGVLLGAALAPAFGGLLVEAGIEPPGFSVRIGAWPLAASFGAGLAVALLGVWSASRRAARVRPMEALREASADRRPMTPPRWIGGAAFTAIGICFAVSAAGAGANAATRALYAAMALILALTLLAPAIVPPVVRALSWPLTRGRGATGMLVREGMLAAVRRTASTTAPVLVTVGFAVLVTGMVQTTAGAVATGRTTTVQARAVVVPDGAPGLSDAAVAAVDGIAPLPTTVYAEGMPPLQALGLTPEALTRSADLLRVVEGSLVPGKDGEGRADTVAGGENAGGAGGGGVIVARWLADERGWRPGTELPLTFEDGRAETLPVTAVISNAPAAVLLSRETVRSHDPSALTEEILAGAAVPGEILGGRVLTADAYARSERDEDDRLVWIFTLILVGMAVGYTGLAIANTMMMSTVDRAPDFRVLRMSGATPRQVLGTVAAESVIVTALGTALGAAVALPALLGMRSALAAEIGSAVELIVPWPVVLGVVGGCLVLALAAAVIPALAAVRRAR</sequence>
<reference evidence="9 10" key="1">
    <citation type="submission" date="2021-01" db="EMBL/GenBank/DDBJ databases">
        <title>Whole genome shotgun sequence of Planobispora longispora NBRC 13918.</title>
        <authorList>
            <person name="Komaki H."/>
            <person name="Tamura T."/>
        </authorList>
    </citation>
    <scope>NUCLEOTIDE SEQUENCE [LARGE SCALE GENOMIC DNA]</scope>
    <source>
        <strain evidence="9 10">NBRC 13918</strain>
    </source>
</reference>
<keyword evidence="2" id="KW-1003">Cell membrane</keyword>
<keyword evidence="10" id="KW-1185">Reference proteome</keyword>
<dbReference type="PANTHER" id="PTHR30572">
    <property type="entry name" value="MEMBRANE COMPONENT OF TRANSPORTER-RELATED"/>
    <property type="match status" value="1"/>
</dbReference>
<comment type="caution">
    <text evidence="9">The sequence shown here is derived from an EMBL/GenBank/DDBJ whole genome shotgun (WGS) entry which is preliminary data.</text>
</comment>
<feature type="domain" description="ABC3 transporter permease C-terminal" evidence="8">
    <location>
        <begin position="250"/>
        <end position="368"/>
    </location>
</feature>
<keyword evidence="3 7" id="KW-0812">Transmembrane</keyword>
<evidence type="ECO:0000256" key="1">
    <source>
        <dbReference type="ARBA" id="ARBA00004651"/>
    </source>
</evidence>
<name>A0A8J3RR37_9ACTN</name>
<feature type="transmembrane region" description="Helical" evidence="7">
    <location>
        <begin position="786"/>
        <end position="812"/>
    </location>
</feature>
<evidence type="ECO:0000256" key="6">
    <source>
        <dbReference type="ARBA" id="ARBA00038076"/>
    </source>
</evidence>
<feature type="domain" description="ABC3 transporter permease C-terminal" evidence="8">
    <location>
        <begin position="697"/>
        <end position="813"/>
    </location>
</feature>
<gene>
    <name evidence="9" type="ORF">Plo01_56540</name>
</gene>
<evidence type="ECO:0000256" key="3">
    <source>
        <dbReference type="ARBA" id="ARBA00022692"/>
    </source>
</evidence>
<dbReference type="Pfam" id="PF02687">
    <property type="entry name" value="FtsX"/>
    <property type="match status" value="2"/>
</dbReference>
<dbReference type="InterPro" id="IPR003838">
    <property type="entry name" value="ABC3_permease_C"/>
</dbReference>
<protein>
    <submittedName>
        <fullName evidence="9">ABC transporter permease</fullName>
    </submittedName>
</protein>
<dbReference type="AlphaFoldDB" id="A0A8J3RR37"/>
<dbReference type="RefSeq" id="WP_203893702.1">
    <property type="nucleotide sequence ID" value="NZ_BOOH01000047.1"/>
</dbReference>
<proteinExistence type="inferred from homology"/>
<dbReference type="EMBL" id="BOOH01000047">
    <property type="protein sequence ID" value="GIH79225.1"/>
    <property type="molecule type" value="Genomic_DNA"/>
</dbReference>
<accession>A0A8J3RR37</accession>
<dbReference type="GO" id="GO:0005886">
    <property type="term" value="C:plasma membrane"/>
    <property type="evidence" value="ECO:0007669"/>
    <property type="project" value="UniProtKB-SubCell"/>
</dbReference>
<feature type="transmembrane region" description="Helical" evidence="7">
    <location>
        <begin position="417"/>
        <end position="440"/>
    </location>
</feature>
<keyword evidence="5 7" id="KW-0472">Membrane</keyword>
<comment type="similarity">
    <text evidence="6">Belongs to the ABC-4 integral membrane protein family.</text>
</comment>
<dbReference type="Proteomes" id="UP000616724">
    <property type="component" value="Unassembled WGS sequence"/>
</dbReference>
<keyword evidence="4 7" id="KW-1133">Transmembrane helix</keyword>
<feature type="transmembrane region" description="Helical" evidence="7">
    <location>
        <begin position="476"/>
        <end position="498"/>
    </location>
</feature>
<evidence type="ECO:0000256" key="7">
    <source>
        <dbReference type="SAM" id="Phobius"/>
    </source>
</evidence>
<feature type="transmembrane region" description="Helical" evidence="7">
    <location>
        <begin position="246"/>
        <end position="271"/>
    </location>
</feature>
<comment type="subcellular location">
    <subcellularLocation>
        <location evidence="1">Cell membrane</location>
        <topology evidence="1">Multi-pass membrane protein</topology>
    </subcellularLocation>
</comment>
<dbReference type="GO" id="GO:0022857">
    <property type="term" value="F:transmembrane transporter activity"/>
    <property type="evidence" value="ECO:0007669"/>
    <property type="project" value="TreeGrafter"/>
</dbReference>
<feature type="transmembrane region" description="Helical" evidence="7">
    <location>
        <begin position="389"/>
        <end position="411"/>
    </location>
</feature>
<evidence type="ECO:0000313" key="9">
    <source>
        <dbReference type="EMBL" id="GIH79225.1"/>
    </source>
</evidence>
<organism evidence="9 10">
    <name type="scientific">Planobispora longispora</name>
    <dbReference type="NCBI Taxonomy" id="28887"/>
    <lineage>
        <taxon>Bacteria</taxon>
        <taxon>Bacillati</taxon>
        <taxon>Actinomycetota</taxon>
        <taxon>Actinomycetes</taxon>
        <taxon>Streptosporangiales</taxon>
        <taxon>Streptosporangiaceae</taxon>
        <taxon>Planobispora</taxon>
    </lineage>
</organism>
<evidence type="ECO:0000259" key="8">
    <source>
        <dbReference type="Pfam" id="PF02687"/>
    </source>
</evidence>
<feature type="transmembrane region" description="Helical" evidence="7">
    <location>
        <begin position="298"/>
        <end position="320"/>
    </location>
</feature>
<feature type="transmembrane region" description="Helical" evidence="7">
    <location>
        <begin position="738"/>
        <end position="766"/>
    </location>
</feature>
<evidence type="ECO:0000313" key="10">
    <source>
        <dbReference type="Proteomes" id="UP000616724"/>
    </source>
</evidence>
<evidence type="ECO:0000256" key="4">
    <source>
        <dbReference type="ARBA" id="ARBA00022989"/>
    </source>
</evidence>